<keyword evidence="1" id="KW-1133">Transmembrane helix</keyword>
<accession>A0A6M2DDW5</accession>
<organism evidence="2">
    <name type="scientific">Rhipicephalus microplus</name>
    <name type="common">Cattle tick</name>
    <name type="synonym">Boophilus microplus</name>
    <dbReference type="NCBI Taxonomy" id="6941"/>
    <lineage>
        <taxon>Eukaryota</taxon>
        <taxon>Metazoa</taxon>
        <taxon>Ecdysozoa</taxon>
        <taxon>Arthropoda</taxon>
        <taxon>Chelicerata</taxon>
        <taxon>Arachnida</taxon>
        <taxon>Acari</taxon>
        <taxon>Parasitiformes</taxon>
        <taxon>Ixodida</taxon>
        <taxon>Ixodoidea</taxon>
        <taxon>Ixodidae</taxon>
        <taxon>Rhipicephalinae</taxon>
        <taxon>Rhipicephalus</taxon>
        <taxon>Boophilus</taxon>
    </lineage>
</organism>
<reference evidence="2" key="1">
    <citation type="submission" date="2019-09" db="EMBL/GenBank/DDBJ databases">
        <title>Organ-specific transcriptomic study of the physiology of the cattle tick, Rhipicephalus microplus.</title>
        <authorList>
            <person name="Tirloni L."/>
            <person name="Braz G."/>
            <person name="Gandara A.C.P."/>
            <person name="Sabadin G.A."/>
            <person name="da Silva R.M."/>
            <person name="Guizzo M.G."/>
            <person name="Machado J.A."/>
            <person name="Costa E.P."/>
            <person name="Gomes H.F."/>
            <person name="Moraes J."/>
            <person name="Mota M.B.S."/>
            <person name="Mesquita R.D."/>
            <person name="Alvarenga P.H."/>
            <person name="Alves F."/>
            <person name="Seixas A."/>
            <person name="da Fonseca R.N."/>
            <person name="Fogaca A."/>
            <person name="Logullo C."/>
            <person name="Tanaka A."/>
            <person name="Daffre S."/>
            <person name="Termignoni C."/>
            <person name="Vaz I.S.Jr."/>
            <person name="Oliveira P.L."/>
            <person name="Ribeiro J.M."/>
        </authorList>
    </citation>
    <scope>NUCLEOTIDE SEQUENCE</scope>
    <source>
        <strain evidence="2">Porto Alegre</strain>
    </source>
</reference>
<evidence type="ECO:0000313" key="2">
    <source>
        <dbReference type="EMBL" id="NOV43358.1"/>
    </source>
</evidence>
<dbReference type="EMBL" id="GHWJ01010621">
    <property type="protein sequence ID" value="NOV43358.1"/>
    <property type="molecule type" value="Transcribed_RNA"/>
</dbReference>
<name>A0A6M2DDW5_RHIMP</name>
<feature type="transmembrane region" description="Helical" evidence="1">
    <location>
        <begin position="30"/>
        <end position="49"/>
    </location>
</feature>
<evidence type="ECO:0000256" key="1">
    <source>
        <dbReference type="SAM" id="Phobius"/>
    </source>
</evidence>
<keyword evidence="1" id="KW-0472">Membrane</keyword>
<protein>
    <submittedName>
        <fullName evidence="2">Putative secreted protein</fullName>
    </submittedName>
</protein>
<dbReference type="AlphaFoldDB" id="A0A6M2DDW5"/>
<keyword evidence="1" id="KW-0812">Transmembrane</keyword>
<proteinExistence type="predicted"/>
<sequence>MRNYYYASLLLALICSLLNARVVCFYFAQIYLLANTSFGVFIYLHQMAFKCSLSSWGWVKHCVYSDTSVLVLSFPCV</sequence>